<proteinExistence type="predicted"/>
<gene>
    <name evidence="1" type="ORF">ABFY20_09135</name>
</gene>
<reference evidence="1" key="1">
    <citation type="submission" date="2024-05" db="EMBL/GenBank/DDBJ databases">
        <title>Herbiconiux sp. A18JL235.</title>
        <authorList>
            <person name="Zhang G."/>
        </authorList>
    </citation>
    <scope>NUCLEOTIDE SEQUENCE</scope>
    <source>
        <strain evidence="1">A18JL235</strain>
    </source>
</reference>
<dbReference type="RefSeq" id="WP_368499624.1">
    <property type="nucleotide sequence ID" value="NZ_CP162511.1"/>
</dbReference>
<dbReference type="EMBL" id="CP162511">
    <property type="protein sequence ID" value="XDI07247.1"/>
    <property type="molecule type" value="Genomic_DNA"/>
</dbReference>
<name>A0AB39BMC6_9MICO</name>
<protein>
    <submittedName>
        <fullName evidence="1">Uncharacterized protein</fullName>
    </submittedName>
</protein>
<organism evidence="1">
    <name type="scientific">Herbiconiux sp. A18JL235</name>
    <dbReference type="NCBI Taxonomy" id="3152363"/>
    <lineage>
        <taxon>Bacteria</taxon>
        <taxon>Bacillati</taxon>
        <taxon>Actinomycetota</taxon>
        <taxon>Actinomycetes</taxon>
        <taxon>Micrococcales</taxon>
        <taxon>Microbacteriaceae</taxon>
        <taxon>Herbiconiux</taxon>
    </lineage>
</organism>
<sequence length="118" mass="13444">MALLEKDELLAVIERLINSTKSGKLKWRPYQDRGEMEAETAKFVYYIKPRDDDDAPPYQFQVYAEGNRGMVLEVISSRDELELQNAMSTLYSSSKLSALGIGSLKDEIFNDLTELDSE</sequence>
<dbReference type="AlphaFoldDB" id="A0AB39BMC6"/>
<evidence type="ECO:0000313" key="1">
    <source>
        <dbReference type="EMBL" id="XDI07247.1"/>
    </source>
</evidence>
<accession>A0AB39BMC6</accession>